<dbReference type="PROSITE" id="PS50157">
    <property type="entry name" value="ZINC_FINGER_C2H2_2"/>
    <property type="match status" value="8"/>
</dbReference>
<evidence type="ECO:0000256" key="8">
    <source>
        <dbReference type="ARBA" id="ARBA00023125"/>
    </source>
</evidence>
<evidence type="ECO:0000256" key="5">
    <source>
        <dbReference type="ARBA" id="ARBA00022771"/>
    </source>
</evidence>
<dbReference type="Gene3D" id="3.30.160.60">
    <property type="entry name" value="Classic Zinc Finger"/>
    <property type="match status" value="7"/>
</dbReference>
<organism evidence="15 16">
    <name type="scientific">Pleurodeles waltl</name>
    <name type="common">Iberian ribbed newt</name>
    <dbReference type="NCBI Taxonomy" id="8319"/>
    <lineage>
        <taxon>Eukaryota</taxon>
        <taxon>Metazoa</taxon>
        <taxon>Chordata</taxon>
        <taxon>Craniata</taxon>
        <taxon>Vertebrata</taxon>
        <taxon>Euteleostomi</taxon>
        <taxon>Amphibia</taxon>
        <taxon>Batrachia</taxon>
        <taxon>Caudata</taxon>
        <taxon>Salamandroidea</taxon>
        <taxon>Salamandridae</taxon>
        <taxon>Pleurodelinae</taxon>
        <taxon>Pleurodeles</taxon>
    </lineage>
</organism>
<keyword evidence="10" id="KW-0539">Nucleus</keyword>
<feature type="domain" description="C2H2-type" evidence="14">
    <location>
        <begin position="705"/>
        <end position="732"/>
    </location>
</feature>
<feature type="region of interest" description="Disordered" evidence="13">
    <location>
        <begin position="528"/>
        <end position="550"/>
    </location>
</feature>
<dbReference type="FunFam" id="3.30.160.60:FF:002343">
    <property type="entry name" value="Zinc finger protein 33A"/>
    <property type="match status" value="2"/>
</dbReference>
<reference evidence="15" key="1">
    <citation type="journal article" date="2022" name="bioRxiv">
        <title>Sequencing and chromosome-scale assembly of the giantPleurodeles waltlgenome.</title>
        <authorList>
            <person name="Brown T."/>
            <person name="Elewa A."/>
            <person name="Iarovenko S."/>
            <person name="Subramanian E."/>
            <person name="Araus A.J."/>
            <person name="Petzold A."/>
            <person name="Susuki M."/>
            <person name="Suzuki K.-i.T."/>
            <person name="Hayashi T."/>
            <person name="Toyoda A."/>
            <person name="Oliveira C."/>
            <person name="Osipova E."/>
            <person name="Leigh N.D."/>
            <person name="Simon A."/>
            <person name="Yun M.H."/>
        </authorList>
    </citation>
    <scope>NUCLEOTIDE SEQUENCE</scope>
    <source>
        <strain evidence="15">20211129_DDA</strain>
        <tissue evidence="15">Liver</tissue>
    </source>
</reference>
<dbReference type="PANTHER" id="PTHR23234">
    <property type="entry name" value="ZNF44 PROTEIN"/>
    <property type="match status" value="1"/>
</dbReference>
<feature type="compositionally biased region" description="Basic and acidic residues" evidence="13">
    <location>
        <begin position="411"/>
        <end position="445"/>
    </location>
</feature>
<comment type="subcellular location">
    <subcellularLocation>
        <location evidence="1">Nucleus</location>
    </subcellularLocation>
</comment>
<feature type="domain" description="C2H2-type" evidence="14">
    <location>
        <begin position="621"/>
        <end position="648"/>
    </location>
</feature>
<feature type="compositionally biased region" description="Basic and acidic residues" evidence="13">
    <location>
        <begin position="539"/>
        <end position="550"/>
    </location>
</feature>
<feature type="region of interest" description="Disordered" evidence="13">
    <location>
        <begin position="186"/>
        <end position="210"/>
    </location>
</feature>
<evidence type="ECO:0000256" key="1">
    <source>
        <dbReference type="ARBA" id="ARBA00004123"/>
    </source>
</evidence>
<keyword evidence="3" id="KW-0479">Metal-binding</keyword>
<protein>
    <recommendedName>
        <fullName evidence="14">C2H2-type domain-containing protein</fullName>
    </recommendedName>
</protein>
<dbReference type="GO" id="GO:0003677">
    <property type="term" value="F:DNA binding"/>
    <property type="evidence" value="ECO:0007669"/>
    <property type="project" value="UniProtKB-KW"/>
</dbReference>
<feature type="domain" description="C2H2-type" evidence="14">
    <location>
        <begin position="761"/>
        <end position="788"/>
    </location>
</feature>
<evidence type="ECO:0000256" key="12">
    <source>
        <dbReference type="SAM" id="Coils"/>
    </source>
</evidence>
<dbReference type="FunFam" id="3.30.160.60:FF:000688">
    <property type="entry name" value="zinc finger protein 197 isoform X1"/>
    <property type="match status" value="1"/>
</dbReference>
<keyword evidence="4" id="KW-0677">Repeat</keyword>
<evidence type="ECO:0000313" key="15">
    <source>
        <dbReference type="EMBL" id="KAJ1167762.1"/>
    </source>
</evidence>
<evidence type="ECO:0000256" key="11">
    <source>
        <dbReference type="PROSITE-ProRule" id="PRU00042"/>
    </source>
</evidence>
<keyword evidence="9" id="KW-0804">Transcription</keyword>
<dbReference type="InterPro" id="IPR013087">
    <property type="entry name" value="Znf_C2H2_type"/>
</dbReference>
<dbReference type="InterPro" id="IPR050758">
    <property type="entry name" value="Znf_C2H2-type"/>
</dbReference>
<dbReference type="AlphaFoldDB" id="A0AAV7SV31"/>
<feature type="domain" description="C2H2-type" evidence="14">
    <location>
        <begin position="733"/>
        <end position="760"/>
    </location>
</feature>
<dbReference type="Proteomes" id="UP001066276">
    <property type="component" value="Chromosome 4_2"/>
</dbReference>
<evidence type="ECO:0000256" key="4">
    <source>
        <dbReference type="ARBA" id="ARBA00022737"/>
    </source>
</evidence>
<dbReference type="Pfam" id="PF00096">
    <property type="entry name" value="zf-C2H2"/>
    <property type="match status" value="5"/>
</dbReference>
<feature type="domain" description="C2H2-type" evidence="14">
    <location>
        <begin position="572"/>
        <end position="599"/>
    </location>
</feature>
<feature type="domain" description="C2H2-type" evidence="14">
    <location>
        <begin position="677"/>
        <end position="704"/>
    </location>
</feature>
<keyword evidence="7" id="KW-0805">Transcription regulation</keyword>
<keyword evidence="16" id="KW-1185">Reference proteome</keyword>
<comment type="similarity">
    <text evidence="2">Belongs to the krueppel C2H2-type zinc-finger protein family.</text>
</comment>
<feature type="region of interest" description="Disordered" evidence="13">
    <location>
        <begin position="278"/>
        <end position="300"/>
    </location>
</feature>
<feature type="compositionally biased region" description="Low complexity" evidence="13">
    <location>
        <begin position="193"/>
        <end position="204"/>
    </location>
</feature>
<evidence type="ECO:0000256" key="13">
    <source>
        <dbReference type="SAM" id="MobiDB-lite"/>
    </source>
</evidence>
<dbReference type="SMART" id="SM00355">
    <property type="entry name" value="ZnF_C2H2"/>
    <property type="match status" value="8"/>
</dbReference>
<gene>
    <name evidence="15" type="ORF">NDU88_008151</name>
</gene>
<evidence type="ECO:0000256" key="3">
    <source>
        <dbReference type="ARBA" id="ARBA00022723"/>
    </source>
</evidence>
<evidence type="ECO:0000256" key="9">
    <source>
        <dbReference type="ARBA" id="ARBA00023163"/>
    </source>
</evidence>
<feature type="compositionally biased region" description="Basic and acidic residues" evidence="13">
    <location>
        <begin position="467"/>
        <end position="477"/>
    </location>
</feature>
<feature type="domain" description="C2H2-type" evidence="14">
    <location>
        <begin position="789"/>
        <end position="816"/>
    </location>
</feature>
<keyword evidence="5 11" id="KW-0863">Zinc-finger</keyword>
<name>A0AAV7SV31_PLEWA</name>
<dbReference type="FunFam" id="3.30.160.60:FF:001498">
    <property type="entry name" value="Zinc finger protein 404"/>
    <property type="match status" value="1"/>
</dbReference>
<dbReference type="FunFam" id="3.30.160.60:FF:000358">
    <property type="entry name" value="zinc finger protein 24"/>
    <property type="match status" value="1"/>
</dbReference>
<dbReference type="FunFam" id="3.30.160.60:FF:001480">
    <property type="entry name" value="Si:cabz01071911.3"/>
    <property type="match status" value="1"/>
</dbReference>
<dbReference type="EMBL" id="JANPWB010000008">
    <property type="protein sequence ID" value="KAJ1167762.1"/>
    <property type="molecule type" value="Genomic_DNA"/>
</dbReference>
<dbReference type="GO" id="GO:0008270">
    <property type="term" value="F:zinc ion binding"/>
    <property type="evidence" value="ECO:0007669"/>
    <property type="project" value="UniProtKB-KW"/>
</dbReference>
<keyword evidence="12" id="KW-0175">Coiled coil</keyword>
<feature type="region of interest" description="Disordered" evidence="13">
    <location>
        <begin position="392"/>
        <end position="477"/>
    </location>
</feature>
<keyword evidence="6" id="KW-0862">Zinc</keyword>
<sequence>MRHAKRKKKDSRAQQHCCAQEEGLQPAGAGTWKQPACARHLNIRMEKREAPGKNRKVECSPELVRAALPVSPIHNVSASGSQNNAGRDHELELLSGNQPNVILLSMLQQLDAKLDNLQNTLEDVPSRVAGLMKQIWIEKGHYHLRNGGVSLGMVSPVTVRDCSFSRSPPINLSVRARELNQCLQPTSPHWREPLQSQSLQPMSQDGPGLQQDCTISRGPPLDVQVIPGEPNLHSPSFDDESQQDQCMQLEPEERMKKEQLYADSWDPQQNFYLQPPFHEGHKPRQNHCRQPMLPDKEESDECTKKELLWFDGEGPQQNHCRQPTFQEEKNLQHSACLQQVLSDAQEQPQNCKTELMHPEAQNADHHYKLEPLHPENCDVNYEQESLHPGDELLYEQGPLHPEDRDENYEQEPLHPEDRDENYNQEPLHPEDRDEKYEQEPLHPEDRDETYEQEPLHPVDQDEDYEQEPLHPEDRDKNSDLQLTCTDAQVPSVSSSFLVQNTAVTDGAIATDPLERGNTESDVLLFKSIPAQKPQTESMNSKEKHKASEGRKNFAHKINERKHHSIHNGLGAYPFAECQTTFAGKTHLLPHEETHTGLGQYPCTEHETWFADKETLICQEKTPCNIFEKHFMHKVDLQNHQRIHTRGRLYHCKECVKSFPGKSHLVQHQRMHTGEKPYSCTVCEKSFNRKGNLVDHERIHTGEKPYSCTVCEKSFNRKRNLVDHKRIHTGEKPYSCTVCEKSFNRKRTLIEHQRLHAGENPYSCNVCAKSFTRKAILILHQLIHTGERPYSCSVCGKTFTLKGTLVRHQTRHTEERP</sequence>
<feature type="coiled-coil region" evidence="12">
    <location>
        <begin position="100"/>
        <end position="127"/>
    </location>
</feature>
<feature type="domain" description="C2H2-type" evidence="14">
    <location>
        <begin position="649"/>
        <end position="676"/>
    </location>
</feature>
<evidence type="ECO:0000256" key="10">
    <source>
        <dbReference type="ARBA" id="ARBA00023242"/>
    </source>
</evidence>
<dbReference type="SUPFAM" id="SSF57667">
    <property type="entry name" value="beta-beta-alpha zinc fingers"/>
    <property type="match status" value="5"/>
</dbReference>
<evidence type="ECO:0000256" key="7">
    <source>
        <dbReference type="ARBA" id="ARBA00023015"/>
    </source>
</evidence>
<dbReference type="PANTHER" id="PTHR23234:SF8">
    <property type="entry name" value="C2H2-TYPE DOMAIN-CONTAINING PROTEIN"/>
    <property type="match status" value="1"/>
</dbReference>
<evidence type="ECO:0000256" key="6">
    <source>
        <dbReference type="ARBA" id="ARBA00022833"/>
    </source>
</evidence>
<evidence type="ECO:0000256" key="2">
    <source>
        <dbReference type="ARBA" id="ARBA00006991"/>
    </source>
</evidence>
<dbReference type="InterPro" id="IPR036236">
    <property type="entry name" value="Znf_C2H2_sf"/>
</dbReference>
<proteinExistence type="inferred from homology"/>
<evidence type="ECO:0000259" key="14">
    <source>
        <dbReference type="PROSITE" id="PS50157"/>
    </source>
</evidence>
<evidence type="ECO:0000313" key="16">
    <source>
        <dbReference type="Proteomes" id="UP001066276"/>
    </source>
</evidence>
<dbReference type="GO" id="GO:0005634">
    <property type="term" value="C:nucleus"/>
    <property type="evidence" value="ECO:0007669"/>
    <property type="project" value="UniProtKB-SubCell"/>
</dbReference>
<accession>A0AAV7SV31</accession>
<keyword evidence="8" id="KW-0238">DNA-binding</keyword>
<dbReference type="PROSITE" id="PS00028">
    <property type="entry name" value="ZINC_FINGER_C2H2_1"/>
    <property type="match status" value="6"/>
</dbReference>
<comment type="caution">
    <text evidence="15">The sequence shown here is derived from an EMBL/GenBank/DDBJ whole genome shotgun (WGS) entry which is preliminary data.</text>
</comment>